<keyword evidence="2" id="KW-0812">Transmembrane</keyword>
<evidence type="ECO:0000256" key="2">
    <source>
        <dbReference type="SAM" id="Phobius"/>
    </source>
</evidence>
<reference evidence="4 6" key="1">
    <citation type="journal article" date="2017" name="Nature">
        <title>The sunflower genome provides insights into oil metabolism, flowering and Asterid evolution.</title>
        <authorList>
            <person name="Badouin H."/>
            <person name="Gouzy J."/>
            <person name="Grassa C.J."/>
            <person name="Murat F."/>
            <person name="Staton S.E."/>
            <person name="Cottret L."/>
            <person name="Lelandais-Briere C."/>
            <person name="Owens G.L."/>
            <person name="Carrere S."/>
            <person name="Mayjonade B."/>
            <person name="Legrand L."/>
            <person name="Gill N."/>
            <person name="Kane N.C."/>
            <person name="Bowers J.E."/>
            <person name="Hubner S."/>
            <person name="Bellec A."/>
            <person name="Berard A."/>
            <person name="Berges H."/>
            <person name="Blanchet N."/>
            <person name="Boniface M.C."/>
            <person name="Brunel D."/>
            <person name="Catrice O."/>
            <person name="Chaidir N."/>
            <person name="Claudel C."/>
            <person name="Donnadieu C."/>
            <person name="Faraut T."/>
            <person name="Fievet G."/>
            <person name="Helmstetter N."/>
            <person name="King M."/>
            <person name="Knapp S.J."/>
            <person name="Lai Z."/>
            <person name="Le Paslier M.C."/>
            <person name="Lippi Y."/>
            <person name="Lorenzon L."/>
            <person name="Mandel J.R."/>
            <person name="Marage G."/>
            <person name="Marchand G."/>
            <person name="Marquand E."/>
            <person name="Bret-Mestries E."/>
            <person name="Morien E."/>
            <person name="Nambeesan S."/>
            <person name="Nguyen T."/>
            <person name="Pegot-Espagnet P."/>
            <person name="Pouilly N."/>
            <person name="Raftis F."/>
            <person name="Sallet E."/>
            <person name="Schiex T."/>
            <person name="Thomas J."/>
            <person name="Vandecasteele C."/>
            <person name="Vares D."/>
            <person name="Vear F."/>
            <person name="Vautrin S."/>
            <person name="Crespi M."/>
            <person name="Mangin B."/>
            <person name="Burke J.M."/>
            <person name="Salse J."/>
            <person name="Munos S."/>
            <person name="Vincourt P."/>
            <person name="Rieseberg L.H."/>
            <person name="Langlade N.B."/>
        </authorList>
    </citation>
    <scope>NUCLEOTIDE SEQUENCE [LARGE SCALE GENOMIC DNA]</scope>
    <source>
        <strain evidence="6">cv. SF193</strain>
        <tissue evidence="4">Leaves</tissue>
    </source>
</reference>
<reference evidence="4" key="3">
    <citation type="submission" date="2020-06" db="EMBL/GenBank/DDBJ databases">
        <title>Helianthus annuus Genome sequencing and assembly Release 2.</title>
        <authorList>
            <person name="Gouzy J."/>
            <person name="Langlade N."/>
            <person name="Munos S."/>
        </authorList>
    </citation>
    <scope>NUCLEOTIDE SEQUENCE</scope>
    <source>
        <tissue evidence="4">Leaves</tissue>
    </source>
</reference>
<keyword evidence="2" id="KW-1133">Transmembrane helix</keyword>
<proteinExistence type="predicted"/>
<feature type="region of interest" description="Disordered" evidence="1">
    <location>
        <begin position="79"/>
        <end position="129"/>
    </location>
</feature>
<keyword evidence="6" id="KW-1185">Reference proteome</keyword>
<feature type="transmembrane region" description="Helical" evidence="2">
    <location>
        <begin position="45"/>
        <end position="62"/>
    </location>
</feature>
<gene>
    <name evidence="5" type="ORF">HannXRQ_Chr07g0197651</name>
    <name evidence="4" type="ORF">HanXRQr2_Chr12g0563771</name>
</gene>
<feature type="chain" id="PRO_5012919615" evidence="3">
    <location>
        <begin position="19"/>
        <end position="129"/>
    </location>
</feature>
<dbReference type="InParanoid" id="A0A251UEX8"/>
<evidence type="ECO:0000313" key="5">
    <source>
        <dbReference type="EMBL" id="OTG20851.1"/>
    </source>
</evidence>
<feature type="compositionally biased region" description="Pro residues" evidence="1">
    <location>
        <begin position="87"/>
        <end position="129"/>
    </location>
</feature>
<organism evidence="5 6">
    <name type="scientific">Helianthus annuus</name>
    <name type="common">Common sunflower</name>
    <dbReference type="NCBI Taxonomy" id="4232"/>
    <lineage>
        <taxon>Eukaryota</taxon>
        <taxon>Viridiplantae</taxon>
        <taxon>Streptophyta</taxon>
        <taxon>Embryophyta</taxon>
        <taxon>Tracheophyta</taxon>
        <taxon>Spermatophyta</taxon>
        <taxon>Magnoliopsida</taxon>
        <taxon>eudicotyledons</taxon>
        <taxon>Gunneridae</taxon>
        <taxon>Pentapetalae</taxon>
        <taxon>asterids</taxon>
        <taxon>campanulids</taxon>
        <taxon>Asterales</taxon>
        <taxon>Asteraceae</taxon>
        <taxon>Asteroideae</taxon>
        <taxon>Heliantheae alliance</taxon>
        <taxon>Heliantheae</taxon>
        <taxon>Helianthus</taxon>
    </lineage>
</organism>
<dbReference type="EMBL" id="CM007896">
    <property type="protein sequence ID" value="OTG20851.1"/>
    <property type="molecule type" value="Genomic_DNA"/>
</dbReference>
<keyword evidence="2" id="KW-0472">Membrane</keyword>
<accession>A0A251UEX8</accession>
<evidence type="ECO:0000256" key="3">
    <source>
        <dbReference type="SAM" id="SignalP"/>
    </source>
</evidence>
<evidence type="ECO:0000256" key="1">
    <source>
        <dbReference type="SAM" id="MobiDB-lite"/>
    </source>
</evidence>
<dbReference type="EMBL" id="MNCJ02000327">
    <property type="protein sequence ID" value="KAF5779804.1"/>
    <property type="molecule type" value="Genomic_DNA"/>
</dbReference>
<dbReference type="AlphaFoldDB" id="A0A251UEX8"/>
<reference evidence="5" key="2">
    <citation type="submission" date="2017-02" db="EMBL/GenBank/DDBJ databases">
        <title>Sunflower complete genome.</title>
        <authorList>
            <person name="Langlade N."/>
            <person name="Munos S."/>
        </authorList>
    </citation>
    <scope>NUCLEOTIDE SEQUENCE [LARGE SCALE GENOMIC DNA]</scope>
    <source>
        <tissue evidence="5">Leaves</tissue>
    </source>
</reference>
<name>A0A251UEX8_HELAN</name>
<sequence>MHLIYINLALILVGLCGCLDSNLFPIEGPFEEINIPTTMKKTFEARGVALLLAFILIIHNVLQADSSYDQGNAFSGRNRMLRRISSAPPPPKISVNPSPKPKPTPSPPPPPSHTPTPCPPPPPPPSSAP</sequence>
<evidence type="ECO:0000313" key="4">
    <source>
        <dbReference type="EMBL" id="KAF5779804.1"/>
    </source>
</evidence>
<keyword evidence="3" id="KW-0732">Signal</keyword>
<dbReference type="Gramene" id="mRNA:HanXRQr2_Chr12g0563771">
    <property type="protein sequence ID" value="mRNA:HanXRQr2_Chr12g0563771"/>
    <property type="gene ID" value="HanXRQr2_Chr12g0563771"/>
</dbReference>
<protein>
    <submittedName>
        <fullName evidence="5">Uncharacterized protein</fullName>
    </submittedName>
</protein>
<dbReference type="Proteomes" id="UP000215914">
    <property type="component" value="Chromosome 7"/>
</dbReference>
<feature type="signal peptide" evidence="3">
    <location>
        <begin position="1"/>
        <end position="18"/>
    </location>
</feature>
<evidence type="ECO:0000313" key="6">
    <source>
        <dbReference type="Proteomes" id="UP000215914"/>
    </source>
</evidence>